<accession>A0A2I6S9G6</accession>
<protein>
    <submittedName>
        <fullName evidence="2">Uncharacterized protein</fullName>
    </submittedName>
</protein>
<dbReference type="EMBL" id="CP025682">
    <property type="protein sequence ID" value="AUN95906.1"/>
    <property type="molecule type" value="Genomic_DNA"/>
</dbReference>
<evidence type="ECO:0000313" key="2">
    <source>
        <dbReference type="EMBL" id="AUN95906.1"/>
    </source>
</evidence>
<keyword evidence="3" id="KW-1185">Reference proteome</keyword>
<feature type="coiled-coil region" evidence="1">
    <location>
        <begin position="113"/>
        <end position="143"/>
    </location>
</feature>
<dbReference type="KEGG" id="atw:C0099_13770"/>
<proteinExistence type="predicted"/>
<dbReference type="OrthoDB" id="5957385at2"/>
<keyword evidence="1" id="KW-0175">Coiled coil</keyword>
<reference evidence="2 3" key="1">
    <citation type="submission" date="2018-01" db="EMBL/GenBank/DDBJ databases">
        <authorList>
            <person name="Fu G.-Y."/>
        </authorList>
    </citation>
    <scope>NUCLEOTIDE SEQUENCE [LARGE SCALE GENOMIC DNA]</scope>
    <source>
        <strain evidence="2 3">SY39</strain>
    </source>
</reference>
<evidence type="ECO:0000313" key="3">
    <source>
        <dbReference type="Proteomes" id="UP000242205"/>
    </source>
</evidence>
<name>A0A2I6S9G6_9RHOO</name>
<dbReference type="RefSeq" id="WP_102247951.1">
    <property type="nucleotide sequence ID" value="NZ_CP025682.1"/>
</dbReference>
<dbReference type="AlphaFoldDB" id="A0A2I6S9G6"/>
<organism evidence="2 3">
    <name type="scientific">Pseudazoarcus pumilus</name>
    <dbReference type="NCBI Taxonomy" id="2067960"/>
    <lineage>
        <taxon>Bacteria</taxon>
        <taxon>Pseudomonadati</taxon>
        <taxon>Pseudomonadota</taxon>
        <taxon>Betaproteobacteria</taxon>
        <taxon>Rhodocyclales</taxon>
        <taxon>Zoogloeaceae</taxon>
        <taxon>Pseudazoarcus</taxon>
    </lineage>
</organism>
<gene>
    <name evidence="2" type="ORF">C0099_13770</name>
</gene>
<sequence length="145" mass="16332">MPRRVDPLTMDLFEVPVPVRPTPGALAIGPALRGLLSDLLKRSPMSRFEVAARMSELTGDHISKHQLDSWTAESREGWRFPLEYLPALEAALETHEITAWIADLRGARLSVGRDALEAQLGKVSRKRDELARQERELKKLLGEQQ</sequence>
<evidence type="ECO:0000256" key="1">
    <source>
        <dbReference type="SAM" id="Coils"/>
    </source>
</evidence>
<dbReference type="Proteomes" id="UP000242205">
    <property type="component" value="Chromosome"/>
</dbReference>